<dbReference type="Pfam" id="PF01370">
    <property type="entry name" value="Epimerase"/>
    <property type="match status" value="1"/>
</dbReference>
<gene>
    <name evidence="3" type="ORF">BEI59_19040</name>
    <name evidence="4" type="ORF">BEI63_11795</name>
</gene>
<dbReference type="CDD" id="cd05265">
    <property type="entry name" value="SDR_a1"/>
    <property type="match status" value="1"/>
</dbReference>
<reference evidence="3 5" key="2">
    <citation type="submission" date="2016-08" db="EMBL/GenBank/DDBJ databases">
        <authorList>
            <person name="Seilhamer J.J."/>
        </authorList>
    </citation>
    <scope>NUCLEOTIDE SEQUENCE [LARGE SCALE GENOMIC DNA]</scope>
    <source>
        <strain evidence="3 5">NML150140-1</strain>
    </source>
</reference>
<accession>A0A1E3UF48</accession>
<dbReference type="Gene3D" id="3.40.50.720">
    <property type="entry name" value="NAD(P)-binding Rossmann-like Domain"/>
    <property type="match status" value="1"/>
</dbReference>
<dbReference type="Proteomes" id="UP000094271">
    <property type="component" value="Unassembled WGS sequence"/>
</dbReference>
<dbReference type="InterPro" id="IPR036291">
    <property type="entry name" value="NAD(P)-bd_dom_sf"/>
</dbReference>
<keyword evidence="6" id="KW-1185">Reference proteome</keyword>
<evidence type="ECO:0000313" key="6">
    <source>
        <dbReference type="Proteomes" id="UP000094869"/>
    </source>
</evidence>
<dbReference type="EMBL" id="MEHD01000021">
    <property type="protein sequence ID" value="ODR57769.1"/>
    <property type="molecule type" value="Genomic_DNA"/>
</dbReference>
<organism evidence="3 5">
    <name type="scientific">Eisenbergiella tayi</name>
    <dbReference type="NCBI Taxonomy" id="1432052"/>
    <lineage>
        <taxon>Bacteria</taxon>
        <taxon>Bacillati</taxon>
        <taxon>Bacillota</taxon>
        <taxon>Clostridia</taxon>
        <taxon>Lachnospirales</taxon>
        <taxon>Lachnospiraceae</taxon>
        <taxon>Eisenbergiella</taxon>
    </lineage>
</organism>
<dbReference type="RefSeq" id="WP_069410328.1">
    <property type="nucleotide sequence ID" value="NZ_DAWDRA010000045.1"/>
</dbReference>
<feature type="domain" description="NAD-dependent epimerase/dehydratase" evidence="2">
    <location>
        <begin position="3"/>
        <end position="221"/>
    </location>
</feature>
<name>A0A1E3UF48_9FIRM</name>
<dbReference type="SUPFAM" id="SSF51735">
    <property type="entry name" value="NAD(P)-binding Rossmann-fold domains"/>
    <property type="match status" value="1"/>
</dbReference>
<sequence length="344" mass="38546">MKILLIGGTGIISTAVSRTMLEKGHELWLINRGTHNDVLPAGAHFIIGDINDTDAMKSALKGHYFDCVADFTVLKPEQINRDYQLFAGITKQYIFISSASAYQKPLSCYEITESTPLYNPYWDYAQNKISCENELMDLYRRTGFPITIIRPSHTYDEYNVPLCITGWKGCYSVVKRIREERPVIIPGDGTSLWTLTHNSDFARAFLGIAGNPHALGEAVNITSDEVMTWNQIYKTIADELQVPLHPFYVSSLFLHQAGPYDFKSCLLGERVQTAVFKNDKLKRLVPGFQAAVPFRNGISTTLQNLISDPQLQVEDPIFDSWCDSIISTLTQAAATVKSAFPTCI</sequence>
<comment type="similarity">
    <text evidence="1">Belongs to the NAD(P)-dependent epimerase/dehydratase family.</text>
</comment>
<dbReference type="OrthoDB" id="9776016at2"/>
<dbReference type="EMBL" id="MEHA01000014">
    <property type="protein sequence ID" value="ODR49203.1"/>
    <property type="molecule type" value="Genomic_DNA"/>
</dbReference>
<evidence type="ECO:0000313" key="5">
    <source>
        <dbReference type="Proteomes" id="UP000094271"/>
    </source>
</evidence>
<dbReference type="Proteomes" id="UP000094869">
    <property type="component" value="Unassembled WGS sequence"/>
</dbReference>
<protein>
    <submittedName>
        <fullName evidence="3">NAD-dependent dehydratase</fullName>
    </submittedName>
</protein>
<reference evidence="4 6" key="1">
    <citation type="submission" date="2016-08" db="EMBL/GenBank/DDBJ databases">
        <title>Characterization of Isolates of Eisenbergiella tayi Derived from Blood Cultures, Using Whole Genome Sequencing.</title>
        <authorList>
            <person name="Bernier A.-M."/>
            <person name="Burdz T."/>
            <person name="Wiebe D."/>
            <person name="Bernard K."/>
        </authorList>
    </citation>
    <scope>NUCLEOTIDE SEQUENCE [LARGE SCALE GENOMIC DNA]</scope>
    <source>
        <strain evidence="4 6">NML120146</strain>
    </source>
</reference>
<dbReference type="PANTHER" id="PTHR43000">
    <property type="entry name" value="DTDP-D-GLUCOSE 4,6-DEHYDRATASE-RELATED"/>
    <property type="match status" value="1"/>
</dbReference>
<evidence type="ECO:0000313" key="3">
    <source>
        <dbReference type="EMBL" id="ODR49203.1"/>
    </source>
</evidence>
<evidence type="ECO:0000313" key="4">
    <source>
        <dbReference type="EMBL" id="ODR57769.1"/>
    </source>
</evidence>
<proteinExistence type="inferred from homology"/>
<dbReference type="InterPro" id="IPR001509">
    <property type="entry name" value="Epimerase_deHydtase"/>
</dbReference>
<evidence type="ECO:0000256" key="1">
    <source>
        <dbReference type="ARBA" id="ARBA00007637"/>
    </source>
</evidence>
<evidence type="ECO:0000259" key="2">
    <source>
        <dbReference type="Pfam" id="PF01370"/>
    </source>
</evidence>
<dbReference type="AlphaFoldDB" id="A0A1E3UF48"/>
<comment type="caution">
    <text evidence="3">The sequence shown here is derived from an EMBL/GenBank/DDBJ whole genome shotgun (WGS) entry which is preliminary data.</text>
</comment>